<dbReference type="SUPFAM" id="SSF47413">
    <property type="entry name" value="lambda repressor-like DNA-binding domains"/>
    <property type="match status" value="1"/>
</dbReference>
<dbReference type="Pfam" id="PF01381">
    <property type="entry name" value="HTH_3"/>
    <property type="match status" value="1"/>
</dbReference>
<comment type="caution">
    <text evidence="2">The sequence shown here is derived from an EMBL/GenBank/DDBJ whole genome shotgun (WGS) entry which is preliminary data.</text>
</comment>
<keyword evidence="3" id="KW-1185">Reference proteome</keyword>
<proteinExistence type="predicted"/>
<accession>A0A926DMA8</accession>
<feature type="domain" description="HTH cro/C1-type" evidence="1">
    <location>
        <begin position="17"/>
        <end position="76"/>
    </location>
</feature>
<dbReference type="Gene3D" id="1.10.260.40">
    <property type="entry name" value="lambda repressor-like DNA-binding domains"/>
    <property type="match status" value="1"/>
</dbReference>
<dbReference type="SMART" id="SM00530">
    <property type="entry name" value="HTH_XRE"/>
    <property type="match status" value="1"/>
</dbReference>
<evidence type="ECO:0000313" key="3">
    <source>
        <dbReference type="Proteomes" id="UP000611762"/>
    </source>
</evidence>
<protein>
    <submittedName>
        <fullName evidence="2">Helix-turn-helix transcriptional regulator</fullName>
    </submittedName>
</protein>
<name>A0A926DMA8_9FIRM</name>
<dbReference type="RefSeq" id="WP_177678247.1">
    <property type="nucleotide sequence ID" value="NZ_JACRSU010000004.1"/>
</dbReference>
<evidence type="ECO:0000259" key="1">
    <source>
        <dbReference type="PROSITE" id="PS50943"/>
    </source>
</evidence>
<dbReference type="InterPro" id="IPR010982">
    <property type="entry name" value="Lambda_DNA-bd_dom_sf"/>
</dbReference>
<sequence length="85" mass="9739">MKIYDFNGKKNICGNQIRLARVRRRMSQSDLAAKMQVEGVILERDSISRIEIGTRFVTDYELLTFAKVLNTDIDWLLTDGDDADA</sequence>
<dbReference type="PROSITE" id="PS50943">
    <property type="entry name" value="HTH_CROC1"/>
    <property type="match status" value="1"/>
</dbReference>
<dbReference type="GO" id="GO:0003677">
    <property type="term" value="F:DNA binding"/>
    <property type="evidence" value="ECO:0007669"/>
    <property type="project" value="InterPro"/>
</dbReference>
<dbReference type="AlphaFoldDB" id="A0A926DMA8"/>
<organism evidence="2 3">
    <name type="scientific">Congzhengia minquanensis</name>
    <dbReference type="NCBI Taxonomy" id="2763657"/>
    <lineage>
        <taxon>Bacteria</taxon>
        <taxon>Bacillati</taxon>
        <taxon>Bacillota</taxon>
        <taxon>Clostridia</taxon>
        <taxon>Eubacteriales</taxon>
        <taxon>Oscillospiraceae</taxon>
        <taxon>Congzhengia</taxon>
    </lineage>
</organism>
<dbReference type="Proteomes" id="UP000611762">
    <property type="component" value="Unassembled WGS sequence"/>
</dbReference>
<reference evidence="2" key="1">
    <citation type="submission" date="2020-08" db="EMBL/GenBank/DDBJ databases">
        <title>Genome public.</title>
        <authorList>
            <person name="Liu C."/>
            <person name="Sun Q."/>
        </authorList>
    </citation>
    <scope>NUCLEOTIDE SEQUENCE</scope>
    <source>
        <strain evidence="2">H8</strain>
    </source>
</reference>
<evidence type="ECO:0000313" key="2">
    <source>
        <dbReference type="EMBL" id="MBC8541600.1"/>
    </source>
</evidence>
<dbReference type="CDD" id="cd00093">
    <property type="entry name" value="HTH_XRE"/>
    <property type="match status" value="1"/>
</dbReference>
<dbReference type="InterPro" id="IPR001387">
    <property type="entry name" value="Cro/C1-type_HTH"/>
</dbReference>
<gene>
    <name evidence="2" type="ORF">H8698_11485</name>
</gene>
<dbReference type="EMBL" id="JACRSU010000004">
    <property type="protein sequence ID" value="MBC8541600.1"/>
    <property type="molecule type" value="Genomic_DNA"/>
</dbReference>